<dbReference type="Gene3D" id="3.40.50.300">
    <property type="entry name" value="P-loop containing nucleotide triphosphate hydrolases"/>
    <property type="match status" value="1"/>
</dbReference>
<dbReference type="Pfam" id="PF02263">
    <property type="entry name" value="GBP"/>
    <property type="match status" value="1"/>
</dbReference>
<feature type="domain" description="GB1/RHD3-type G" evidence="8">
    <location>
        <begin position="62"/>
        <end position="306"/>
    </location>
</feature>
<dbReference type="Gene3D" id="2.30.29.30">
    <property type="entry name" value="Pleckstrin-homology domain (PH domain)/Phosphotyrosine-binding domain (PTB)"/>
    <property type="match status" value="1"/>
</dbReference>
<sequence>MSLFGFGRQREKEEEAAPATTTTTSGVEEGPFRKAAVPLVEVDDESKFSVNPEARSILESLKGKICVVSVAGLYRTGKSSLVNFILEHSEGFTVGPTVRRCTRGIWFWGEPRRATLPSGEPCWVVVLDTEGLGGLEADQHYDTRIFSLATLLCSTLVYNSLGSIDESAISNLSFVANLSQHIRISGDSDGELEAHDFHKFFPSFVWVVRDFALDLVDEYNSPISSDEYLERSLKPQVGFDAATTERNRVRSMMTAFFTERKCFPLVRPLLDEERLQQIDKVGFDNLRSEFKEGVEALKSHLYETHLKPKEIHGRPLNGSSFVALVEQYIQAIEGGSVPTIATAWEEVMTKECADAKTQALAAYDQEQQETATTTSQGVVASTDKLFRSHLVGLKRAIATFKARAGGEHASQYQEDLEDELTGKLSGLLEKNEAASKRLCEEQVVKLHDQMVRAKDPEDLAALKFDVQTVASKYAAVAAGPAKDSVLAEYALGTALDAAQSVFEKVEDAHEQKVAALEAQVSEAAGERAKIAAREKVVADALEAQQRELISVSSAKMQLEAQAKATETRLTSLFSELQRANRRKEELEQDLEDTKDALESEQTWQAQLHARLEDMENKSTHKESKLDELGRLLEEHKKEGSEKAQQLEAHREKEKDLTQTIASWETKHSDMVVLHDKAREDIDRVAKERDELYETHAADVAERAKLIEKRDELAKDLEETRAKIADLETQLASTRSEAGESAKELEAQVASVRSELRAEQEAKTVVETKVENLQKELQESATALEEKQNALDKLRAELDGANATHAELLRAHSQLANDHRSYQHKMNQRVTYLKSQLDEHQSTSSSTSTELQRKAVREVELEKRLEVEINLRASLQSEKDAQLFDLQKKLAEATTRLRQTEAKSQQLKTSLESAQAELNQIAAQRAVLLDEKDKMQNLWEKSLTDHFNSLHETQSELAETKAKTKDSAAENTQKMKDMQLKLDEYRAIVEKIQTKKEGLLRKRTRSRLVKQTWHVKLFKLVGTSLLHRDTDNAATGEKTFKIDATATVDLVQDSRVKNSFKVTADNDELVMAAIDKTDMQEWVDAINDVISEAKTADAKTAETKQRFASMEEASSDPGGLGDDDYSASF</sequence>
<feature type="region of interest" description="Disordered" evidence="6">
    <location>
        <begin position="1093"/>
        <end position="1128"/>
    </location>
</feature>
<reference evidence="9" key="1">
    <citation type="submission" date="2023-01" db="EMBL/GenBank/DDBJ databases">
        <title>Metagenome sequencing of chrysophaentin producing Chrysophaeum taylorii.</title>
        <authorList>
            <person name="Davison J."/>
            <person name="Bewley C."/>
        </authorList>
    </citation>
    <scope>NUCLEOTIDE SEQUENCE</scope>
    <source>
        <strain evidence="9">NIES-1699</strain>
    </source>
</reference>
<protein>
    <recommendedName>
        <fullName evidence="11">GB1/RHD3-type G domain-containing protein</fullName>
    </recommendedName>
</protein>
<dbReference type="SMART" id="SM00233">
    <property type="entry name" value="PH"/>
    <property type="match status" value="1"/>
</dbReference>
<dbReference type="InterPro" id="IPR036543">
    <property type="entry name" value="Guanylate-bd_C_sf"/>
</dbReference>
<keyword evidence="1" id="KW-0547">Nucleotide-binding</keyword>
<proteinExistence type="inferred from homology"/>
<keyword evidence="5" id="KW-0175">Coiled coil</keyword>
<evidence type="ECO:0000256" key="5">
    <source>
        <dbReference type="SAM" id="Coils"/>
    </source>
</evidence>
<organism evidence="9 10">
    <name type="scientific">Chrysophaeum taylorii</name>
    <dbReference type="NCBI Taxonomy" id="2483200"/>
    <lineage>
        <taxon>Eukaryota</taxon>
        <taxon>Sar</taxon>
        <taxon>Stramenopiles</taxon>
        <taxon>Ochrophyta</taxon>
        <taxon>Pelagophyceae</taxon>
        <taxon>Pelagomonadales</taxon>
        <taxon>Pelagomonadaceae</taxon>
        <taxon>Chrysophaeum</taxon>
    </lineage>
</organism>
<dbReference type="EMBL" id="JAQMWT010000529">
    <property type="protein sequence ID" value="KAJ8600136.1"/>
    <property type="molecule type" value="Genomic_DNA"/>
</dbReference>
<dbReference type="InterPro" id="IPR027417">
    <property type="entry name" value="P-loop_NTPase"/>
</dbReference>
<comment type="similarity">
    <text evidence="4">Belongs to the TRAFAC class dynamin-like GTPase superfamily. GB1/RHD3 GTPase family.</text>
</comment>
<keyword evidence="10" id="KW-1185">Reference proteome</keyword>
<dbReference type="FunFam" id="3.40.50.300:FF:001470">
    <property type="entry name" value="Interferon-induced guanylate-binding protein 1"/>
    <property type="match status" value="1"/>
</dbReference>
<dbReference type="InterPro" id="IPR003191">
    <property type="entry name" value="Guanylate-bd/ATL_C"/>
</dbReference>
<evidence type="ECO:0000256" key="2">
    <source>
        <dbReference type="ARBA" id="ARBA00022801"/>
    </source>
</evidence>
<gene>
    <name evidence="9" type="ORF">CTAYLR_003481</name>
</gene>
<name>A0AAD7XJ04_9STRA</name>
<evidence type="ECO:0008006" key="11">
    <source>
        <dbReference type="Google" id="ProtNLM"/>
    </source>
</evidence>
<dbReference type="GO" id="GO:0003924">
    <property type="term" value="F:GTPase activity"/>
    <property type="evidence" value="ECO:0007669"/>
    <property type="project" value="InterPro"/>
</dbReference>
<dbReference type="GO" id="GO:0005525">
    <property type="term" value="F:GTP binding"/>
    <property type="evidence" value="ECO:0007669"/>
    <property type="project" value="UniProtKB-KW"/>
</dbReference>
<dbReference type="Gene3D" id="1.20.1000.10">
    <property type="entry name" value="Guanylate-binding protein, C-terminal domain"/>
    <property type="match status" value="1"/>
</dbReference>
<keyword evidence="2" id="KW-0378">Hydrolase</keyword>
<dbReference type="CDD" id="cd01851">
    <property type="entry name" value="GBP"/>
    <property type="match status" value="1"/>
</dbReference>
<dbReference type="InterPro" id="IPR011993">
    <property type="entry name" value="PH-like_dom_sf"/>
</dbReference>
<dbReference type="Proteomes" id="UP001230188">
    <property type="component" value="Unassembled WGS sequence"/>
</dbReference>
<dbReference type="InterPro" id="IPR015894">
    <property type="entry name" value="Guanylate-bd_N"/>
</dbReference>
<dbReference type="Pfam" id="PF02841">
    <property type="entry name" value="GBP_C"/>
    <property type="match status" value="1"/>
</dbReference>
<dbReference type="PANTHER" id="PTHR10751">
    <property type="entry name" value="GUANYLATE BINDING PROTEIN"/>
    <property type="match status" value="1"/>
</dbReference>
<dbReference type="SUPFAM" id="SSF52540">
    <property type="entry name" value="P-loop containing nucleoside triphosphate hydrolases"/>
    <property type="match status" value="1"/>
</dbReference>
<dbReference type="InterPro" id="IPR001849">
    <property type="entry name" value="PH_domain"/>
</dbReference>
<evidence type="ECO:0000313" key="10">
    <source>
        <dbReference type="Proteomes" id="UP001230188"/>
    </source>
</evidence>
<evidence type="ECO:0000259" key="7">
    <source>
        <dbReference type="PROSITE" id="PS50003"/>
    </source>
</evidence>
<feature type="region of interest" description="Disordered" evidence="6">
    <location>
        <begin position="1"/>
        <end position="28"/>
    </location>
</feature>
<comment type="caution">
    <text evidence="9">The sequence shown here is derived from an EMBL/GenBank/DDBJ whole genome shotgun (WGS) entry which is preliminary data.</text>
</comment>
<keyword evidence="3" id="KW-0342">GTP-binding</keyword>
<evidence type="ECO:0000256" key="1">
    <source>
        <dbReference type="ARBA" id="ARBA00022741"/>
    </source>
</evidence>
<evidence type="ECO:0000256" key="4">
    <source>
        <dbReference type="PROSITE-ProRule" id="PRU01052"/>
    </source>
</evidence>
<feature type="coiled-coil region" evidence="5">
    <location>
        <begin position="882"/>
        <end position="930"/>
    </location>
</feature>
<feature type="domain" description="PH" evidence="7">
    <location>
        <begin position="992"/>
        <end position="1090"/>
    </location>
</feature>
<dbReference type="SUPFAM" id="SSF48340">
    <property type="entry name" value="Interferon-induced guanylate-binding protein 1 (GBP1), C-terminal domain"/>
    <property type="match status" value="1"/>
</dbReference>
<evidence type="ECO:0000259" key="8">
    <source>
        <dbReference type="PROSITE" id="PS51715"/>
    </source>
</evidence>
<dbReference type="InterPro" id="IPR030386">
    <property type="entry name" value="G_GB1_RHD3_dom"/>
</dbReference>
<feature type="compositionally biased region" description="Basic and acidic residues" evidence="6">
    <location>
        <begin position="1093"/>
        <end position="1104"/>
    </location>
</feature>
<evidence type="ECO:0000313" key="9">
    <source>
        <dbReference type="EMBL" id="KAJ8600136.1"/>
    </source>
</evidence>
<dbReference type="PROSITE" id="PS50003">
    <property type="entry name" value="PH_DOMAIN"/>
    <property type="match status" value="1"/>
</dbReference>
<feature type="region of interest" description="Disordered" evidence="6">
    <location>
        <begin position="636"/>
        <end position="655"/>
    </location>
</feature>
<evidence type="ECO:0000256" key="6">
    <source>
        <dbReference type="SAM" id="MobiDB-lite"/>
    </source>
</evidence>
<feature type="coiled-coil region" evidence="5">
    <location>
        <begin position="974"/>
        <end position="1001"/>
    </location>
</feature>
<accession>A0AAD7XJ04</accession>
<evidence type="ECO:0000256" key="3">
    <source>
        <dbReference type="ARBA" id="ARBA00023134"/>
    </source>
</evidence>
<dbReference type="SUPFAM" id="SSF50729">
    <property type="entry name" value="PH domain-like"/>
    <property type="match status" value="1"/>
</dbReference>
<dbReference type="CDD" id="cd00821">
    <property type="entry name" value="PH"/>
    <property type="match status" value="1"/>
</dbReference>
<dbReference type="PROSITE" id="PS51715">
    <property type="entry name" value="G_GB1_RHD3"/>
    <property type="match status" value="1"/>
</dbReference>
<dbReference type="AlphaFoldDB" id="A0AAD7XJ04"/>
<dbReference type="Pfam" id="PF00169">
    <property type="entry name" value="PH"/>
    <property type="match status" value="1"/>
</dbReference>